<accession>A0A1C7MSU0</accession>
<gene>
    <name evidence="2" type="ORF">A0H81_01556</name>
</gene>
<evidence type="ECO:0000313" key="3">
    <source>
        <dbReference type="Proteomes" id="UP000092993"/>
    </source>
</evidence>
<feature type="compositionally biased region" description="Polar residues" evidence="1">
    <location>
        <begin position="125"/>
        <end position="135"/>
    </location>
</feature>
<keyword evidence="3" id="KW-1185">Reference proteome</keyword>
<dbReference type="AlphaFoldDB" id="A0A1C7MSU0"/>
<feature type="region of interest" description="Disordered" evidence="1">
    <location>
        <begin position="80"/>
        <end position="165"/>
    </location>
</feature>
<proteinExistence type="predicted"/>
<organism evidence="2 3">
    <name type="scientific">Grifola frondosa</name>
    <name type="common">Maitake</name>
    <name type="synonym">Polyporus frondosus</name>
    <dbReference type="NCBI Taxonomy" id="5627"/>
    <lineage>
        <taxon>Eukaryota</taxon>
        <taxon>Fungi</taxon>
        <taxon>Dikarya</taxon>
        <taxon>Basidiomycota</taxon>
        <taxon>Agaricomycotina</taxon>
        <taxon>Agaricomycetes</taxon>
        <taxon>Polyporales</taxon>
        <taxon>Grifolaceae</taxon>
        <taxon>Grifola</taxon>
    </lineage>
</organism>
<feature type="compositionally biased region" description="Polar residues" evidence="1">
    <location>
        <begin position="101"/>
        <end position="116"/>
    </location>
</feature>
<dbReference type="EMBL" id="LUGG01000001">
    <property type="protein sequence ID" value="OBZ79953.1"/>
    <property type="molecule type" value="Genomic_DNA"/>
</dbReference>
<name>A0A1C7MSU0_GRIFR</name>
<reference evidence="2 3" key="1">
    <citation type="submission" date="2016-03" db="EMBL/GenBank/DDBJ databases">
        <title>Whole genome sequencing of Grifola frondosa 9006-11.</title>
        <authorList>
            <person name="Min B."/>
            <person name="Park H."/>
            <person name="Kim J.-G."/>
            <person name="Cho H."/>
            <person name="Oh Y.-L."/>
            <person name="Kong W.-S."/>
            <person name="Choi I.-G."/>
        </authorList>
    </citation>
    <scope>NUCLEOTIDE SEQUENCE [LARGE SCALE GENOMIC DNA]</scope>
    <source>
        <strain evidence="2 3">9006-11</strain>
    </source>
</reference>
<protein>
    <submittedName>
        <fullName evidence="2">Uncharacterized protein</fullName>
    </submittedName>
</protein>
<dbReference type="OrthoDB" id="2755270at2759"/>
<dbReference type="Proteomes" id="UP000092993">
    <property type="component" value="Unassembled WGS sequence"/>
</dbReference>
<sequence length="185" mass="20337">MSAPNTIRGPTVAYLRRYPRTPAVLVFLRQAYKVTQDCNWVRANALLARRYHLLTSTLPSMQREDSPPLTPLERTARWVEAQAAQSHHDSPPPSPADRSSTQASSSNRTTTSSEQSIPRHPMAISPTTLLPSTSVRRQRADSRARGALQPFPQSPPGSGYPVPLEVAPPRAEADISKANTLAFTF</sequence>
<evidence type="ECO:0000256" key="1">
    <source>
        <dbReference type="SAM" id="MobiDB-lite"/>
    </source>
</evidence>
<evidence type="ECO:0000313" key="2">
    <source>
        <dbReference type="EMBL" id="OBZ79953.1"/>
    </source>
</evidence>
<comment type="caution">
    <text evidence="2">The sequence shown here is derived from an EMBL/GenBank/DDBJ whole genome shotgun (WGS) entry which is preliminary data.</text>
</comment>